<comment type="caution">
    <text evidence="3">The sequence shown here is derived from an EMBL/GenBank/DDBJ whole genome shotgun (WGS) entry which is preliminary data.</text>
</comment>
<evidence type="ECO:0000313" key="3">
    <source>
        <dbReference type="EMBL" id="CAB3988454.1"/>
    </source>
</evidence>
<name>A0A7D9DKW7_PARCT</name>
<dbReference type="PANTHER" id="PTHR16078:SF1">
    <property type="entry name" value="COILED-COIL DOMAIN-CONTAINING PROTEIN 87"/>
    <property type="match status" value="1"/>
</dbReference>
<organism evidence="3 4">
    <name type="scientific">Paramuricea clavata</name>
    <name type="common">Red gorgonian</name>
    <name type="synonym">Violescent sea-whip</name>
    <dbReference type="NCBI Taxonomy" id="317549"/>
    <lineage>
        <taxon>Eukaryota</taxon>
        <taxon>Metazoa</taxon>
        <taxon>Cnidaria</taxon>
        <taxon>Anthozoa</taxon>
        <taxon>Octocorallia</taxon>
        <taxon>Malacalcyonacea</taxon>
        <taxon>Plexauridae</taxon>
        <taxon>Paramuricea</taxon>
    </lineage>
</organism>
<dbReference type="InterPro" id="IPR037383">
    <property type="entry name" value="CCDC87"/>
</dbReference>
<feature type="region of interest" description="Disordered" evidence="2">
    <location>
        <begin position="290"/>
        <end position="323"/>
    </location>
</feature>
<feature type="region of interest" description="Disordered" evidence="2">
    <location>
        <begin position="243"/>
        <end position="264"/>
    </location>
</feature>
<evidence type="ECO:0000256" key="1">
    <source>
        <dbReference type="SAM" id="Coils"/>
    </source>
</evidence>
<accession>A0A7D9DKW7</accession>
<protein>
    <submittedName>
        <fullName evidence="3">Coiled-coil domain-containing 87-like isoform X2</fullName>
    </submittedName>
</protein>
<feature type="compositionally biased region" description="Polar residues" evidence="2">
    <location>
        <begin position="303"/>
        <end position="323"/>
    </location>
</feature>
<feature type="coiled-coil region" evidence="1">
    <location>
        <begin position="1338"/>
        <end position="1372"/>
    </location>
</feature>
<dbReference type="Pfam" id="PF07716">
    <property type="entry name" value="bZIP_2"/>
    <property type="match status" value="1"/>
</dbReference>
<proteinExistence type="predicted"/>
<dbReference type="CDD" id="cd14813">
    <property type="entry name" value="bZIP_BmCbz-like"/>
    <property type="match status" value="1"/>
</dbReference>
<dbReference type="SUPFAM" id="SSF57959">
    <property type="entry name" value="Leucine zipper domain"/>
    <property type="match status" value="1"/>
</dbReference>
<feature type="compositionally biased region" description="Basic and acidic residues" evidence="2">
    <location>
        <begin position="246"/>
        <end position="259"/>
    </location>
</feature>
<dbReference type="GO" id="GO:0003700">
    <property type="term" value="F:DNA-binding transcription factor activity"/>
    <property type="evidence" value="ECO:0007669"/>
    <property type="project" value="InterPro"/>
</dbReference>
<dbReference type="InterPro" id="IPR046347">
    <property type="entry name" value="bZIP_sf"/>
</dbReference>
<feature type="compositionally biased region" description="Acidic residues" evidence="2">
    <location>
        <begin position="293"/>
        <end position="302"/>
    </location>
</feature>
<keyword evidence="4" id="KW-1185">Reference proteome</keyword>
<dbReference type="OrthoDB" id="67750at2759"/>
<dbReference type="PROSITE" id="PS50217">
    <property type="entry name" value="BZIP"/>
    <property type="match status" value="1"/>
</dbReference>
<gene>
    <name evidence="3" type="ORF">PACLA_8A015784</name>
</gene>
<reference evidence="3" key="1">
    <citation type="submission" date="2020-04" db="EMBL/GenBank/DDBJ databases">
        <authorList>
            <person name="Alioto T."/>
            <person name="Alioto T."/>
            <person name="Gomez Garrido J."/>
        </authorList>
    </citation>
    <scope>NUCLEOTIDE SEQUENCE</scope>
    <source>
        <strain evidence="3">A484AB</strain>
    </source>
</reference>
<evidence type="ECO:0000256" key="2">
    <source>
        <dbReference type="SAM" id="MobiDB-lite"/>
    </source>
</evidence>
<evidence type="ECO:0000313" key="4">
    <source>
        <dbReference type="Proteomes" id="UP001152795"/>
    </source>
</evidence>
<dbReference type="EMBL" id="CACRXK020001327">
    <property type="protein sequence ID" value="CAB3988454.1"/>
    <property type="molecule type" value="Genomic_DNA"/>
</dbReference>
<dbReference type="Gene3D" id="1.20.58.1520">
    <property type="match status" value="1"/>
</dbReference>
<dbReference type="PANTHER" id="PTHR16078">
    <property type="entry name" value="COILED-COIL DOMAIN-CONTAINING PROTEIN 87"/>
    <property type="match status" value="1"/>
</dbReference>
<dbReference type="Proteomes" id="UP001152795">
    <property type="component" value="Unassembled WGS sequence"/>
</dbReference>
<dbReference type="Gene3D" id="1.20.5.170">
    <property type="match status" value="1"/>
</dbReference>
<dbReference type="Pfam" id="PF03999">
    <property type="entry name" value="MAP65_ASE1"/>
    <property type="match status" value="1"/>
</dbReference>
<dbReference type="InterPro" id="IPR004827">
    <property type="entry name" value="bZIP"/>
</dbReference>
<keyword evidence="1" id="KW-0175">Coiled coil</keyword>
<sequence>MERPLYELDCELLSPTAFHAKYSQLTAPTSLFQRLGQREFKTVAENVETEKRERPLTPVEEAIREPVKSFNQLSHILRKRIKAKSHPVPGLTANQQQALMGVVVSELGSSWSEVKRLAPDPFLSTEQNQEVERFLAIELINIAEDIYFNTIDRAKELHDRGVFTTYANNSRLKAQMALEANQSFDVRKIQKRLTSGFKQRLSLAQNNRASASDSENTLYTPTLAHFSFKRKKRRPTLATLANQPRLTREQRDRKRRDTDIMQLQTEMPDISLQRVEETLGIYSYDIYQRPESEKEETVDDSSNDSVQGQESLRPTSGVQRRSQSLPNLLVGESLLDELGIPDDVKPGRRGSVDNLGINLACGGSLASIDSASVLGGVRGQESNYLSADLKRLVCDETFSKVTTTEQDQDLPPLLQALSYQSTKKKKVLQPSCDIENEENEVASTVASSVACHEDFEENNPAPPVQPATVSTRLPDKSVVRTSDVRVSNRVNKSEVTLKTFPTVYNDLIGEIDAATVKWLDRNLYIGDEIREVYEEVIKTVGTDHLLFDQDPYVEKHATGVDFSNTVHSSMLSGSKDNRIINPSLHRDIPPPWGKHPIDEWKNSPMFGELGRQDILNMGQQGLSDFPGKASKSYNSWLAWWRSTITADDYFKYLSTQDNDYLSLAYHLYESDDSDCENDGDKDRKPSARELELKRAREEKIAEIRKLKEHYDAGYWNANSVLLGGLGKYPDITNEELGINIEVNAESPSHNEDSSFTPCSPLTNGERSEVCTPLSLQDRLERVWTLMCMPDNLRLDMAIKYSSETYIDSLEEVLQQWESAVKLILSREALIIKLEDFERLASDPNRFFEKGSPGSASSRIKEAKTRKQLHHKLDMIEVRVKKILEAIYQTFGDIVTFQGRPYLEKMSSDRTEMLYWLQQGRRQTALEMAKKTVELRMLEMPVSVQAPEFAKTTAFKEPPFTTAVESVLAFKIKEQKKCIESEILAAKPTWPNEFRVDSCDDFLGKHGENSLYESEVHIPCGVLEIPYEILTENEYNILPSTRKHEAKPIQQQNTKLEAEAFTKMDSIFFPDLNGPFNLEDILPDDPWIDNTEFPVQNLENIPEPNVTAREVLEETILSPAANLLGTTEEIDYFFPEEFMNLAAIESNMNSFNTDPMAGLLAMDNVVMPNIFGDFLVKEEIARPNACQIPSLFLEPTPENIVPEPIDDFDTTAVVPNVIPASPLSVPASPLSVPDSPVDSTDCGNFNLSLDIDQLNPAVLALLENLERSVETNDEPNSRKRALVVMEESSVPIEAPACKKRKPQSCSSTDEEIIPDKATERRVKNNAASRVCRASRKARHGELFQQEKELTEENKELRSKVQKLSATVEYLRKNLVYRLSAQRK</sequence>